<name>A0AAW2HM91_9NEOP</name>
<proteinExistence type="inferred from homology"/>
<dbReference type="Pfam" id="PF03029">
    <property type="entry name" value="ATP_bind_1"/>
    <property type="match status" value="1"/>
</dbReference>
<keyword evidence="5 7" id="KW-0378">Hydrolase</keyword>
<dbReference type="InterPro" id="IPR030228">
    <property type="entry name" value="Gpn3"/>
</dbReference>
<dbReference type="InterPro" id="IPR027417">
    <property type="entry name" value="P-loop_NTPase"/>
</dbReference>
<protein>
    <recommendedName>
        <fullName evidence="3 7">GPN-loop GTPase 3</fullName>
    </recommendedName>
</protein>
<dbReference type="GO" id="GO:0005525">
    <property type="term" value="F:GTP binding"/>
    <property type="evidence" value="ECO:0007669"/>
    <property type="project" value="UniProtKB-KW"/>
</dbReference>
<accession>A0AAW2HM91</accession>
<gene>
    <name evidence="8" type="ORF">PYX00_007934</name>
</gene>
<evidence type="ECO:0000256" key="4">
    <source>
        <dbReference type="ARBA" id="ARBA00022741"/>
    </source>
</evidence>
<comment type="similarity">
    <text evidence="2 7">Belongs to the GPN-loop GTPase family.</text>
</comment>
<dbReference type="Gene3D" id="3.40.50.300">
    <property type="entry name" value="P-loop containing nucleotide triphosphate hydrolases"/>
    <property type="match status" value="1"/>
</dbReference>
<dbReference type="CDD" id="cd17872">
    <property type="entry name" value="GPN3"/>
    <property type="match status" value="1"/>
</dbReference>
<evidence type="ECO:0000256" key="5">
    <source>
        <dbReference type="ARBA" id="ARBA00022801"/>
    </source>
</evidence>
<dbReference type="GO" id="GO:0003924">
    <property type="term" value="F:GTPase activity"/>
    <property type="evidence" value="ECO:0007669"/>
    <property type="project" value="TreeGrafter"/>
</dbReference>
<organism evidence="8">
    <name type="scientific">Menopon gallinae</name>
    <name type="common">poultry shaft louse</name>
    <dbReference type="NCBI Taxonomy" id="328185"/>
    <lineage>
        <taxon>Eukaryota</taxon>
        <taxon>Metazoa</taxon>
        <taxon>Ecdysozoa</taxon>
        <taxon>Arthropoda</taxon>
        <taxon>Hexapoda</taxon>
        <taxon>Insecta</taxon>
        <taxon>Pterygota</taxon>
        <taxon>Neoptera</taxon>
        <taxon>Paraneoptera</taxon>
        <taxon>Psocodea</taxon>
        <taxon>Troctomorpha</taxon>
        <taxon>Phthiraptera</taxon>
        <taxon>Amblycera</taxon>
        <taxon>Menoponidae</taxon>
        <taxon>Menopon</taxon>
    </lineage>
</organism>
<evidence type="ECO:0000256" key="2">
    <source>
        <dbReference type="ARBA" id="ARBA00005290"/>
    </source>
</evidence>
<evidence type="ECO:0000256" key="1">
    <source>
        <dbReference type="ARBA" id="ARBA00002411"/>
    </source>
</evidence>
<dbReference type="InterPro" id="IPR004130">
    <property type="entry name" value="Gpn"/>
</dbReference>
<comment type="caution">
    <text evidence="8">The sequence shown here is derived from an EMBL/GenBank/DDBJ whole genome shotgun (WGS) entry which is preliminary data.</text>
</comment>
<evidence type="ECO:0000313" key="8">
    <source>
        <dbReference type="EMBL" id="KAL0270566.1"/>
    </source>
</evidence>
<evidence type="ECO:0000256" key="3">
    <source>
        <dbReference type="ARBA" id="ARBA00014587"/>
    </source>
</evidence>
<dbReference type="PANTHER" id="PTHR21231">
    <property type="entry name" value="XPA-BINDING PROTEIN 1-RELATED"/>
    <property type="match status" value="1"/>
</dbReference>
<sequence length="275" mass="31446">MRYAQLVIGPAGSGKSTYCSAMSEYAATCNRMIHVVNLDPAAEHFDYSPLADIRELIHVDDTMEDEDLHFGPNGGLVFCMEFLLKNSEWLREQLGEVSDDYILFDCPGQIELYTHMNVMKDLVDLLQNWGFRICAVFLIDAQFMVDGAKFISGTMAALSVMINLELPHYNILSKMDQLQKVQRRQLDGFLDPDPHFLIGSMETNSKWNERYKKLTEAIGRIIEDYSLVRFHPLNIKNEDSIGDVLLTIDNIIQYGEDADVKTHDFEFPDEDESID</sequence>
<dbReference type="SUPFAM" id="SSF52540">
    <property type="entry name" value="P-loop containing nucleoside triphosphate hydrolases"/>
    <property type="match status" value="1"/>
</dbReference>
<evidence type="ECO:0000256" key="6">
    <source>
        <dbReference type="ARBA" id="ARBA00023134"/>
    </source>
</evidence>
<reference evidence="8" key="1">
    <citation type="journal article" date="2024" name="Gigascience">
        <title>Chromosome-level genome of the poultry shaft louse Menopon gallinae provides insight into the host-switching and adaptive evolution of parasitic lice.</title>
        <authorList>
            <person name="Xu Y."/>
            <person name="Ma L."/>
            <person name="Liu S."/>
            <person name="Liang Y."/>
            <person name="Liu Q."/>
            <person name="He Z."/>
            <person name="Tian L."/>
            <person name="Duan Y."/>
            <person name="Cai W."/>
            <person name="Li H."/>
            <person name="Song F."/>
        </authorList>
    </citation>
    <scope>NUCLEOTIDE SEQUENCE</scope>
    <source>
        <strain evidence="8">Cailab_2023a</strain>
    </source>
</reference>
<dbReference type="FunFam" id="3.40.50.300:FF:002066">
    <property type="entry name" value="GPN-loop GTPase 3"/>
    <property type="match status" value="1"/>
</dbReference>
<dbReference type="EMBL" id="JARGDH010000004">
    <property type="protein sequence ID" value="KAL0270566.1"/>
    <property type="molecule type" value="Genomic_DNA"/>
</dbReference>
<dbReference type="AlphaFoldDB" id="A0AAW2HM91"/>
<dbReference type="PANTHER" id="PTHR21231:SF7">
    <property type="entry name" value="GPN-LOOP GTPASE 3"/>
    <property type="match status" value="1"/>
</dbReference>
<comment type="subunit">
    <text evidence="7">Binds to RNA polymerase II (RNAPII).</text>
</comment>
<keyword evidence="6 7" id="KW-0342">GTP-binding</keyword>
<evidence type="ECO:0000256" key="7">
    <source>
        <dbReference type="RuleBase" id="RU365059"/>
    </source>
</evidence>
<comment type="function">
    <text evidence="1">Small GTPase required for proper localization of RNA polymerase II (RNAPII). May act at an RNAP assembly step prior to nuclear import.</text>
</comment>
<comment type="function">
    <text evidence="7">Small GTPase required for proper nuclear import of RNA polymerase II and III (RNAPII and RNAPIII). May act at an RNAP assembly step prior to nuclear import.</text>
</comment>
<keyword evidence="4 7" id="KW-0547">Nucleotide-binding</keyword>